<evidence type="ECO:0000256" key="14">
    <source>
        <dbReference type="SAM" id="Phobius"/>
    </source>
</evidence>
<keyword evidence="3 13" id="KW-0813">Transport</keyword>
<dbReference type="Gene3D" id="1.10.287.770">
    <property type="entry name" value="YojJ-like"/>
    <property type="match status" value="1"/>
</dbReference>
<evidence type="ECO:0000313" key="16">
    <source>
        <dbReference type="WBParaSite" id="nRc.2.0.1.t25432-RA"/>
    </source>
</evidence>
<keyword evidence="6 14" id="KW-1133">Transmembrane helix</keyword>
<keyword evidence="9 14" id="KW-0472">Membrane</keyword>
<comment type="subcellular location">
    <subcellularLocation>
        <location evidence="1">Membrane</location>
        <topology evidence="1">Multi-pass membrane protein</topology>
    </subcellularLocation>
</comment>
<evidence type="ECO:0000256" key="9">
    <source>
        <dbReference type="ARBA" id="ARBA00023136"/>
    </source>
</evidence>
<evidence type="ECO:0000256" key="7">
    <source>
        <dbReference type="ARBA" id="ARBA00023053"/>
    </source>
</evidence>
<dbReference type="GO" id="GO:0016020">
    <property type="term" value="C:membrane"/>
    <property type="evidence" value="ECO:0007669"/>
    <property type="project" value="UniProtKB-SubCell"/>
</dbReference>
<evidence type="ECO:0000313" key="15">
    <source>
        <dbReference type="Proteomes" id="UP000887565"/>
    </source>
</evidence>
<dbReference type="WBParaSite" id="nRc.2.0.1.t25432-RA">
    <property type="protein sequence ID" value="nRc.2.0.1.t25432-RA"/>
    <property type="gene ID" value="nRc.2.0.1.g25432"/>
</dbReference>
<reference evidence="16" key="1">
    <citation type="submission" date="2022-11" db="UniProtKB">
        <authorList>
            <consortium name="WormBaseParasite"/>
        </authorList>
    </citation>
    <scope>IDENTIFICATION</scope>
</reference>
<organism evidence="15 16">
    <name type="scientific">Romanomermis culicivorax</name>
    <name type="common">Nematode worm</name>
    <dbReference type="NCBI Taxonomy" id="13658"/>
    <lineage>
        <taxon>Eukaryota</taxon>
        <taxon>Metazoa</taxon>
        <taxon>Ecdysozoa</taxon>
        <taxon>Nematoda</taxon>
        <taxon>Enoplea</taxon>
        <taxon>Dorylaimia</taxon>
        <taxon>Mermithida</taxon>
        <taxon>Mermithoidea</taxon>
        <taxon>Mermithidae</taxon>
        <taxon>Romanomermis</taxon>
    </lineage>
</organism>
<evidence type="ECO:0000256" key="2">
    <source>
        <dbReference type="ARBA" id="ARBA00007193"/>
    </source>
</evidence>
<keyword evidence="7" id="KW-0915">Sodium</keyword>
<keyword evidence="8 13" id="KW-0406">Ion transport</keyword>
<keyword evidence="10" id="KW-0325">Glycoprotein</keyword>
<name>A0A915JH39_ROMCU</name>
<protein>
    <submittedName>
        <fullName evidence="16">Uncharacterized protein</fullName>
    </submittedName>
</protein>
<proteinExistence type="inferred from homology"/>
<evidence type="ECO:0000256" key="5">
    <source>
        <dbReference type="ARBA" id="ARBA00022692"/>
    </source>
</evidence>
<feature type="transmembrane region" description="Helical" evidence="14">
    <location>
        <begin position="140"/>
        <end position="162"/>
    </location>
</feature>
<dbReference type="AlphaFoldDB" id="A0A915JH39"/>
<keyword evidence="15" id="KW-1185">Reference proteome</keyword>
<keyword evidence="11 13" id="KW-0739">Sodium transport</keyword>
<dbReference type="Proteomes" id="UP000887565">
    <property type="component" value="Unplaced"/>
</dbReference>
<evidence type="ECO:0000256" key="10">
    <source>
        <dbReference type="ARBA" id="ARBA00023180"/>
    </source>
</evidence>
<evidence type="ECO:0000256" key="6">
    <source>
        <dbReference type="ARBA" id="ARBA00022989"/>
    </source>
</evidence>
<dbReference type="Pfam" id="PF00858">
    <property type="entry name" value="ASC"/>
    <property type="match status" value="1"/>
</dbReference>
<evidence type="ECO:0000256" key="8">
    <source>
        <dbReference type="ARBA" id="ARBA00023065"/>
    </source>
</evidence>
<comment type="similarity">
    <text evidence="2 13">Belongs to the amiloride-sensitive sodium channel (TC 1.A.6) family.</text>
</comment>
<evidence type="ECO:0000256" key="1">
    <source>
        <dbReference type="ARBA" id="ARBA00004141"/>
    </source>
</evidence>
<keyword evidence="4 13" id="KW-0894">Sodium channel</keyword>
<dbReference type="GO" id="GO:0005272">
    <property type="term" value="F:sodium channel activity"/>
    <property type="evidence" value="ECO:0007669"/>
    <property type="project" value="UniProtKB-KW"/>
</dbReference>
<evidence type="ECO:0000256" key="11">
    <source>
        <dbReference type="ARBA" id="ARBA00023201"/>
    </source>
</evidence>
<evidence type="ECO:0000256" key="13">
    <source>
        <dbReference type="RuleBase" id="RU000679"/>
    </source>
</evidence>
<keyword evidence="12 13" id="KW-0407">Ion channel</keyword>
<dbReference type="InterPro" id="IPR001873">
    <property type="entry name" value="ENaC"/>
</dbReference>
<sequence>MALFTSRVSYRSVELNVGIEERCRPEGENGEKSDAFPEKSLRYTARAHKDQKFIYAVDRYTNSEFRRIIYNRFLTVNKLKIPEHCPVVLGKNGSETSKTCNTISQTVVVHISFRTEQSFTYEMDLAYPLRQFLSDIANTAALFTGVCLFTIAEFSFALWIFVAEKWLSRKSNFHTYNDERLKHAEMLKVYTGDYGYLK</sequence>
<accession>A0A915JH39</accession>
<keyword evidence="5 13" id="KW-0812">Transmembrane</keyword>
<evidence type="ECO:0000256" key="12">
    <source>
        <dbReference type="ARBA" id="ARBA00023303"/>
    </source>
</evidence>
<evidence type="ECO:0000256" key="4">
    <source>
        <dbReference type="ARBA" id="ARBA00022461"/>
    </source>
</evidence>
<evidence type="ECO:0000256" key="3">
    <source>
        <dbReference type="ARBA" id="ARBA00022448"/>
    </source>
</evidence>